<feature type="region of interest" description="Disordered" evidence="8">
    <location>
        <begin position="119"/>
        <end position="149"/>
    </location>
</feature>
<keyword evidence="7" id="KW-0131">Cell cycle</keyword>
<dbReference type="Pfam" id="PF03799">
    <property type="entry name" value="FtsQ_DivIB_C"/>
    <property type="match status" value="1"/>
</dbReference>
<dbReference type="EMBL" id="CP063189">
    <property type="protein sequence ID" value="WCZ32843.1"/>
    <property type="molecule type" value="Genomic_DNA"/>
</dbReference>
<gene>
    <name evidence="10" type="primary">ftsQ</name>
    <name evidence="10" type="ORF">CMASS_07045</name>
</gene>
<feature type="domain" description="POTRA" evidence="9">
    <location>
        <begin position="32"/>
        <end position="100"/>
    </location>
</feature>
<evidence type="ECO:0000256" key="5">
    <source>
        <dbReference type="ARBA" id="ARBA00022989"/>
    </source>
</evidence>
<dbReference type="InterPro" id="IPR050487">
    <property type="entry name" value="FtsQ_DivIB"/>
</dbReference>
<dbReference type="PANTHER" id="PTHR37820">
    <property type="entry name" value="CELL DIVISION PROTEIN DIVIB"/>
    <property type="match status" value="1"/>
</dbReference>
<dbReference type="PROSITE" id="PS51779">
    <property type="entry name" value="POTRA"/>
    <property type="match status" value="1"/>
</dbReference>
<dbReference type="Gene3D" id="3.10.20.310">
    <property type="entry name" value="membrane protein fhac"/>
    <property type="match status" value="1"/>
</dbReference>
<keyword evidence="3 10" id="KW-0132">Cell division</keyword>
<dbReference type="InterPro" id="IPR034746">
    <property type="entry name" value="POTRA"/>
</dbReference>
<name>A0ABY7U808_9CORY</name>
<evidence type="ECO:0000256" key="1">
    <source>
        <dbReference type="ARBA" id="ARBA00004370"/>
    </source>
</evidence>
<reference evidence="10 11" key="1">
    <citation type="submission" date="2020-10" db="EMBL/GenBank/DDBJ databases">
        <title>Complete genome sequence of Corynebacterium massiliense DSM 45435, type strain of Corynebacterium massiliense.</title>
        <authorList>
            <person name="Busche T."/>
            <person name="Kalinowski J."/>
            <person name="Ruckert C."/>
        </authorList>
    </citation>
    <scope>NUCLEOTIDE SEQUENCE [LARGE SCALE GENOMIC DNA]</scope>
    <source>
        <strain evidence="10 11">DSM 45435</strain>
    </source>
</reference>
<dbReference type="GO" id="GO:0051301">
    <property type="term" value="P:cell division"/>
    <property type="evidence" value="ECO:0007669"/>
    <property type="project" value="UniProtKB-KW"/>
</dbReference>
<evidence type="ECO:0000256" key="6">
    <source>
        <dbReference type="ARBA" id="ARBA00023136"/>
    </source>
</evidence>
<evidence type="ECO:0000256" key="3">
    <source>
        <dbReference type="ARBA" id="ARBA00022618"/>
    </source>
</evidence>
<evidence type="ECO:0000256" key="8">
    <source>
        <dbReference type="SAM" id="MobiDB-lite"/>
    </source>
</evidence>
<comment type="subcellular location">
    <subcellularLocation>
        <location evidence="1">Membrane</location>
    </subcellularLocation>
</comment>
<proteinExistence type="predicted"/>
<organism evidence="10 11">
    <name type="scientific">Corynebacterium massiliense DSM 45435</name>
    <dbReference type="NCBI Taxonomy" id="1121364"/>
    <lineage>
        <taxon>Bacteria</taxon>
        <taxon>Bacillati</taxon>
        <taxon>Actinomycetota</taxon>
        <taxon>Actinomycetes</taxon>
        <taxon>Mycobacteriales</taxon>
        <taxon>Corynebacteriaceae</taxon>
        <taxon>Corynebacterium</taxon>
    </lineage>
</organism>
<evidence type="ECO:0000313" key="10">
    <source>
        <dbReference type="EMBL" id="WCZ32843.1"/>
    </source>
</evidence>
<accession>A0ABY7U808</accession>
<keyword evidence="11" id="KW-1185">Reference proteome</keyword>
<dbReference type="PANTHER" id="PTHR37820:SF1">
    <property type="entry name" value="CELL DIVISION PROTEIN FTSQ"/>
    <property type="match status" value="1"/>
</dbReference>
<evidence type="ECO:0000256" key="7">
    <source>
        <dbReference type="ARBA" id="ARBA00023306"/>
    </source>
</evidence>
<dbReference type="InterPro" id="IPR005548">
    <property type="entry name" value="Cell_div_FtsQ/DivIB_C"/>
</dbReference>
<evidence type="ECO:0000256" key="2">
    <source>
        <dbReference type="ARBA" id="ARBA00022475"/>
    </source>
</evidence>
<keyword evidence="6" id="KW-0472">Membrane</keyword>
<keyword evidence="4" id="KW-0812">Transmembrane</keyword>
<keyword evidence="5" id="KW-1133">Transmembrane helix</keyword>
<sequence length="232" mass="24645">MRLSKKSIAGIIAALLAVAVVCGVAVWSVPVFRVSEVKVSGTKELSAEEVEEASGIHHGDNLVRVDVGEAARDVAALPWVASATVSRSFPSSVKVKLTEHTPVAFVKDDGKTRLIDDRGEDFAEGEPPVGAVEITGDTGTPDDSGEDADALHTPEMEEAVAVLAALPDDLRGQVGTLDIEERYSMRLHLRDNRTVYWGADEDNANKARAMAAALQLEGTSFDVSNPELVGAR</sequence>
<evidence type="ECO:0000256" key="4">
    <source>
        <dbReference type="ARBA" id="ARBA00022692"/>
    </source>
</evidence>
<evidence type="ECO:0000259" key="9">
    <source>
        <dbReference type="PROSITE" id="PS51779"/>
    </source>
</evidence>
<dbReference type="RefSeq" id="WP_022862315.1">
    <property type="nucleotide sequence ID" value="NZ_ATVG01000001.1"/>
</dbReference>
<evidence type="ECO:0000313" key="11">
    <source>
        <dbReference type="Proteomes" id="UP001220064"/>
    </source>
</evidence>
<protein>
    <submittedName>
        <fullName evidence="10">Cell division protein FtsQ</fullName>
    </submittedName>
</protein>
<keyword evidence="2" id="KW-1003">Cell membrane</keyword>
<dbReference type="Proteomes" id="UP001220064">
    <property type="component" value="Chromosome"/>
</dbReference>
<dbReference type="Pfam" id="PF08478">
    <property type="entry name" value="POTRA_1"/>
    <property type="match status" value="1"/>
</dbReference>
<dbReference type="InterPro" id="IPR013685">
    <property type="entry name" value="POTRA_FtsQ_type"/>
</dbReference>